<organism evidence="2 3">
    <name type="scientific">Calycomorphotria hydatis</name>
    <dbReference type="NCBI Taxonomy" id="2528027"/>
    <lineage>
        <taxon>Bacteria</taxon>
        <taxon>Pseudomonadati</taxon>
        <taxon>Planctomycetota</taxon>
        <taxon>Planctomycetia</taxon>
        <taxon>Planctomycetales</taxon>
        <taxon>Planctomycetaceae</taxon>
        <taxon>Calycomorphotria</taxon>
    </lineage>
</organism>
<dbReference type="AlphaFoldDB" id="A0A517TF09"/>
<name>A0A517TF09_9PLAN</name>
<dbReference type="KEGG" id="chya:V22_42250"/>
<proteinExistence type="predicted"/>
<evidence type="ECO:0000313" key="3">
    <source>
        <dbReference type="Proteomes" id="UP000319976"/>
    </source>
</evidence>
<sequence>MDGLLADMSLAPISIETILSFFSASLTGYFWFVKSRRERPNLKCLQIRDFRVSLRKSQQKEGMKTFGLMQVDSGGVLIANDSTRQTSIVKFDCSFEHNGQTHRGRWGYVDDDKPPWNIGPESTIAMSLACFFEVPEDFEAPENLKFKVDFITPTGKRFGKVFYRHTPEV</sequence>
<keyword evidence="1" id="KW-0812">Transmembrane</keyword>
<keyword evidence="1" id="KW-1133">Transmembrane helix</keyword>
<keyword evidence="1" id="KW-0472">Membrane</keyword>
<accession>A0A517TF09</accession>
<evidence type="ECO:0000313" key="2">
    <source>
        <dbReference type="EMBL" id="QDT66953.1"/>
    </source>
</evidence>
<keyword evidence="3" id="KW-1185">Reference proteome</keyword>
<dbReference type="RefSeq" id="WP_145266516.1">
    <property type="nucleotide sequence ID" value="NZ_CP036316.1"/>
</dbReference>
<dbReference type="OrthoDB" id="278853at2"/>
<protein>
    <submittedName>
        <fullName evidence="2">Uncharacterized protein</fullName>
    </submittedName>
</protein>
<dbReference type="EMBL" id="CP036316">
    <property type="protein sequence ID" value="QDT66953.1"/>
    <property type="molecule type" value="Genomic_DNA"/>
</dbReference>
<feature type="transmembrane region" description="Helical" evidence="1">
    <location>
        <begin position="12"/>
        <end position="33"/>
    </location>
</feature>
<reference evidence="2 3" key="1">
    <citation type="submission" date="2019-02" db="EMBL/GenBank/DDBJ databases">
        <title>Deep-cultivation of Planctomycetes and their phenomic and genomic characterization uncovers novel biology.</title>
        <authorList>
            <person name="Wiegand S."/>
            <person name="Jogler M."/>
            <person name="Boedeker C."/>
            <person name="Pinto D."/>
            <person name="Vollmers J."/>
            <person name="Rivas-Marin E."/>
            <person name="Kohn T."/>
            <person name="Peeters S.H."/>
            <person name="Heuer A."/>
            <person name="Rast P."/>
            <person name="Oberbeckmann S."/>
            <person name="Bunk B."/>
            <person name="Jeske O."/>
            <person name="Meyerdierks A."/>
            <person name="Storesund J.E."/>
            <person name="Kallscheuer N."/>
            <person name="Luecker S."/>
            <person name="Lage O.M."/>
            <person name="Pohl T."/>
            <person name="Merkel B.J."/>
            <person name="Hornburger P."/>
            <person name="Mueller R.-W."/>
            <person name="Bruemmer F."/>
            <person name="Labrenz M."/>
            <person name="Spormann A.M."/>
            <person name="Op den Camp H."/>
            <person name="Overmann J."/>
            <person name="Amann R."/>
            <person name="Jetten M.S.M."/>
            <person name="Mascher T."/>
            <person name="Medema M.H."/>
            <person name="Devos D.P."/>
            <person name="Kaster A.-K."/>
            <person name="Ovreas L."/>
            <person name="Rohde M."/>
            <person name="Galperin M.Y."/>
            <person name="Jogler C."/>
        </authorList>
    </citation>
    <scope>NUCLEOTIDE SEQUENCE [LARGE SCALE GENOMIC DNA]</scope>
    <source>
        <strain evidence="2 3">V22</strain>
    </source>
</reference>
<gene>
    <name evidence="2" type="ORF">V22_42250</name>
</gene>
<dbReference type="Proteomes" id="UP000319976">
    <property type="component" value="Chromosome"/>
</dbReference>
<evidence type="ECO:0000256" key="1">
    <source>
        <dbReference type="SAM" id="Phobius"/>
    </source>
</evidence>